<dbReference type="RefSeq" id="WP_244784737.1">
    <property type="nucleotide sequence ID" value="NZ_CP091508.1"/>
</dbReference>
<feature type="transmembrane region" description="Helical" evidence="5">
    <location>
        <begin position="110"/>
        <end position="126"/>
    </location>
</feature>
<dbReference type="InterPro" id="IPR023352">
    <property type="entry name" value="MAPEG-like_dom_sf"/>
</dbReference>
<dbReference type="SUPFAM" id="SSF161084">
    <property type="entry name" value="MAPEG domain-like"/>
    <property type="match status" value="1"/>
</dbReference>
<reference evidence="6 7" key="1">
    <citation type="journal article" date="2022" name="Res Sq">
        <title>Evolution of multicellular longitudinally dividing oral cavity symbionts (Neisseriaceae).</title>
        <authorList>
            <person name="Nyongesa S."/>
            <person name="Weber P."/>
            <person name="Bernet E."/>
            <person name="Pullido F."/>
            <person name="Nieckarz M."/>
            <person name="Delaby M."/>
            <person name="Nieves C."/>
            <person name="Viehboeck T."/>
            <person name="Krause N."/>
            <person name="Rivera-Millot A."/>
            <person name="Nakamura A."/>
            <person name="Vischer N."/>
            <person name="VanNieuwenhze M."/>
            <person name="Brun Y."/>
            <person name="Cava F."/>
            <person name="Bulgheresi S."/>
            <person name="Veyrier F."/>
        </authorList>
    </citation>
    <scope>NUCLEOTIDE SEQUENCE [LARGE SCALE GENOMIC DNA]</scope>
    <source>
        <strain evidence="6 7">CCUG 63373m</strain>
    </source>
</reference>
<protein>
    <submittedName>
        <fullName evidence="6">MAPEG family protein</fullName>
    </submittedName>
</protein>
<keyword evidence="2 5" id="KW-0812">Transmembrane</keyword>
<keyword evidence="4 5" id="KW-0472">Membrane</keyword>
<dbReference type="InterPro" id="IPR001129">
    <property type="entry name" value="Membr-assoc_MAPEG"/>
</dbReference>
<dbReference type="Pfam" id="PF01124">
    <property type="entry name" value="MAPEG"/>
    <property type="match status" value="1"/>
</dbReference>
<name>A0ABY4DR52_9NEIS</name>
<evidence type="ECO:0000256" key="1">
    <source>
        <dbReference type="ARBA" id="ARBA00004370"/>
    </source>
</evidence>
<dbReference type="PANTHER" id="PTHR35371:SF1">
    <property type="entry name" value="BLR7753 PROTEIN"/>
    <property type="match status" value="1"/>
</dbReference>
<evidence type="ECO:0000256" key="2">
    <source>
        <dbReference type="ARBA" id="ARBA00022692"/>
    </source>
</evidence>
<evidence type="ECO:0000256" key="3">
    <source>
        <dbReference type="ARBA" id="ARBA00022989"/>
    </source>
</evidence>
<dbReference type="Proteomes" id="UP000829817">
    <property type="component" value="Chromosome"/>
</dbReference>
<comment type="subcellular location">
    <subcellularLocation>
        <location evidence="1">Membrane</location>
    </subcellularLocation>
</comment>
<evidence type="ECO:0000313" key="7">
    <source>
        <dbReference type="Proteomes" id="UP000829817"/>
    </source>
</evidence>
<keyword evidence="7" id="KW-1185">Reference proteome</keyword>
<proteinExistence type="predicted"/>
<evidence type="ECO:0000256" key="4">
    <source>
        <dbReference type="ARBA" id="ARBA00023136"/>
    </source>
</evidence>
<evidence type="ECO:0000256" key="5">
    <source>
        <dbReference type="SAM" id="Phobius"/>
    </source>
</evidence>
<gene>
    <name evidence="6" type="ORF">LVJ83_11400</name>
</gene>
<accession>A0ABY4DR52</accession>
<dbReference type="Gene3D" id="1.20.120.550">
    <property type="entry name" value="Membrane associated eicosanoid/glutathione metabolism-like domain"/>
    <property type="match status" value="1"/>
</dbReference>
<keyword evidence="3 5" id="KW-1133">Transmembrane helix</keyword>
<dbReference type="PANTHER" id="PTHR35371">
    <property type="entry name" value="INNER MEMBRANE PROTEIN"/>
    <property type="match status" value="1"/>
</dbReference>
<sequence length="127" mass="13971">MTIAYWCVFAAMFIPWICAAYAKKAGGFQWHDNHHPRGFLAHAQGRAERADAAQKNGYEIFPPFAAAVIIAHATGNAGQAGVNFWALCFVFSRLAYSYCYIKDMPAIRSALWGMGLICIMALFGLAC</sequence>
<dbReference type="EMBL" id="CP091508">
    <property type="protein sequence ID" value="UOO81526.1"/>
    <property type="molecule type" value="Genomic_DNA"/>
</dbReference>
<evidence type="ECO:0000313" key="6">
    <source>
        <dbReference type="EMBL" id="UOO81526.1"/>
    </source>
</evidence>
<organism evidence="6 7">
    <name type="scientific">Uruburuella testudinis</name>
    <dbReference type="NCBI Taxonomy" id="1282863"/>
    <lineage>
        <taxon>Bacteria</taxon>
        <taxon>Pseudomonadati</taxon>
        <taxon>Pseudomonadota</taxon>
        <taxon>Betaproteobacteria</taxon>
        <taxon>Neisseriales</taxon>
        <taxon>Neisseriaceae</taxon>
        <taxon>Uruburuella</taxon>
    </lineage>
</organism>